<gene>
    <name evidence="2" type="ORF">Salat_2993700</name>
</gene>
<evidence type="ECO:0000313" key="3">
    <source>
        <dbReference type="Proteomes" id="UP001293254"/>
    </source>
</evidence>
<sequence>MVGAANSDSARISFFGSTKGELAQKLDGGQDAIGPPAADSSAPRTARNGRLLHGSLTLPGVGPFPEKGEARNRPLPFSSCDEPNIVRSRILRTTGSRSRAPLRRTIYRSGELTFSSSHGPEEAKGPSPLTAEGSETRWRAFGSRPKTTIPLEFRSDPHSHCSLLKPKESRARISFFGSTKGEQNRIWQWFFGSITDSRPRPLAYTPVDLSSFHPPVRR</sequence>
<reference evidence="2" key="1">
    <citation type="submission" date="2020-06" db="EMBL/GenBank/DDBJ databases">
        <authorList>
            <person name="Li T."/>
            <person name="Hu X."/>
            <person name="Zhang T."/>
            <person name="Song X."/>
            <person name="Zhang H."/>
            <person name="Dai N."/>
            <person name="Sheng W."/>
            <person name="Hou X."/>
            <person name="Wei L."/>
        </authorList>
    </citation>
    <scope>NUCLEOTIDE SEQUENCE</scope>
    <source>
        <strain evidence="2">3651</strain>
        <tissue evidence="2">Leaf</tissue>
    </source>
</reference>
<evidence type="ECO:0000313" key="2">
    <source>
        <dbReference type="EMBL" id="KAK4412096.1"/>
    </source>
</evidence>
<reference evidence="2" key="2">
    <citation type="journal article" date="2024" name="Plant">
        <title>Genomic evolution and insights into agronomic trait innovations of Sesamum species.</title>
        <authorList>
            <person name="Miao H."/>
            <person name="Wang L."/>
            <person name="Qu L."/>
            <person name="Liu H."/>
            <person name="Sun Y."/>
            <person name="Le M."/>
            <person name="Wang Q."/>
            <person name="Wei S."/>
            <person name="Zheng Y."/>
            <person name="Lin W."/>
            <person name="Duan Y."/>
            <person name="Cao H."/>
            <person name="Xiong S."/>
            <person name="Wang X."/>
            <person name="Wei L."/>
            <person name="Li C."/>
            <person name="Ma Q."/>
            <person name="Ju M."/>
            <person name="Zhao R."/>
            <person name="Li G."/>
            <person name="Mu C."/>
            <person name="Tian Q."/>
            <person name="Mei H."/>
            <person name="Zhang T."/>
            <person name="Gao T."/>
            <person name="Zhang H."/>
        </authorList>
    </citation>
    <scope>NUCLEOTIDE SEQUENCE</scope>
    <source>
        <strain evidence="2">3651</strain>
    </source>
</reference>
<protein>
    <submittedName>
        <fullName evidence="2">Uncharacterized protein</fullName>
    </submittedName>
</protein>
<dbReference type="AlphaFoldDB" id="A0AAE1XII2"/>
<proteinExistence type="predicted"/>
<feature type="region of interest" description="Disordered" evidence="1">
    <location>
        <begin position="23"/>
        <end position="77"/>
    </location>
</feature>
<dbReference type="EMBL" id="JACGWO010000027">
    <property type="protein sequence ID" value="KAK4412096.1"/>
    <property type="molecule type" value="Genomic_DNA"/>
</dbReference>
<keyword evidence="3" id="KW-1185">Reference proteome</keyword>
<accession>A0AAE1XII2</accession>
<comment type="caution">
    <text evidence="2">The sequence shown here is derived from an EMBL/GenBank/DDBJ whole genome shotgun (WGS) entry which is preliminary data.</text>
</comment>
<evidence type="ECO:0000256" key="1">
    <source>
        <dbReference type="SAM" id="MobiDB-lite"/>
    </source>
</evidence>
<organism evidence="2 3">
    <name type="scientific">Sesamum alatum</name>
    <dbReference type="NCBI Taxonomy" id="300844"/>
    <lineage>
        <taxon>Eukaryota</taxon>
        <taxon>Viridiplantae</taxon>
        <taxon>Streptophyta</taxon>
        <taxon>Embryophyta</taxon>
        <taxon>Tracheophyta</taxon>
        <taxon>Spermatophyta</taxon>
        <taxon>Magnoliopsida</taxon>
        <taxon>eudicotyledons</taxon>
        <taxon>Gunneridae</taxon>
        <taxon>Pentapetalae</taxon>
        <taxon>asterids</taxon>
        <taxon>lamiids</taxon>
        <taxon>Lamiales</taxon>
        <taxon>Pedaliaceae</taxon>
        <taxon>Sesamum</taxon>
    </lineage>
</organism>
<feature type="region of interest" description="Disordered" evidence="1">
    <location>
        <begin position="111"/>
        <end position="133"/>
    </location>
</feature>
<name>A0AAE1XII2_9LAMI</name>
<dbReference type="Proteomes" id="UP001293254">
    <property type="component" value="Unassembled WGS sequence"/>
</dbReference>